<dbReference type="HOGENOM" id="CLU_2865582_0_0_9"/>
<gene>
    <name evidence="1" type="ORF">HMPREF9372_2854</name>
</gene>
<protein>
    <submittedName>
        <fullName evidence="1">Uncharacterized protein</fullName>
    </submittedName>
</protein>
<dbReference type="AlphaFoldDB" id="F9DVM3"/>
<organism evidence="1 2">
    <name type="scientific">Sporosarcina newyorkensis 2681</name>
    <dbReference type="NCBI Taxonomy" id="1027292"/>
    <lineage>
        <taxon>Bacteria</taxon>
        <taxon>Bacillati</taxon>
        <taxon>Bacillota</taxon>
        <taxon>Bacilli</taxon>
        <taxon>Bacillales</taxon>
        <taxon>Caryophanaceae</taxon>
        <taxon>Sporosarcina</taxon>
    </lineage>
</organism>
<name>F9DVM3_9BACL</name>
<sequence length="64" mass="7846">MLTPIQVNILQDYHDLINYLELQDKYVFGFLDSLWIFVKTMHTYLYLRKTRHGKPYLVLVLWLD</sequence>
<proteinExistence type="predicted"/>
<dbReference type="EMBL" id="AFPZ01000092">
    <property type="protein sequence ID" value="EGQ22527.1"/>
    <property type="molecule type" value="Genomic_DNA"/>
</dbReference>
<reference evidence="1 2" key="1">
    <citation type="submission" date="2011-04" db="EMBL/GenBank/DDBJ databases">
        <authorList>
            <person name="Muzny D."/>
            <person name="Qin X."/>
            <person name="Deng J."/>
            <person name="Jiang H."/>
            <person name="Liu Y."/>
            <person name="Qu J."/>
            <person name="Song X.-Z."/>
            <person name="Zhang L."/>
            <person name="Thornton R."/>
            <person name="Coyle M."/>
            <person name="Francisco L."/>
            <person name="Jackson L."/>
            <person name="Javaid M."/>
            <person name="Korchina V."/>
            <person name="Kovar C."/>
            <person name="Mata R."/>
            <person name="Mathew T."/>
            <person name="Ngo R."/>
            <person name="Nguyen L."/>
            <person name="Nguyen N."/>
            <person name="Okwuonu G."/>
            <person name="Ongeri F."/>
            <person name="Pham C."/>
            <person name="Simmons D."/>
            <person name="Wilczek-Boney K."/>
            <person name="Hale W."/>
            <person name="Jakkamsetti A."/>
            <person name="Pham P."/>
            <person name="Ruth R."/>
            <person name="San Lucas F."/>
            <person name="Warren J."/>
            <person name="Zhang J."/>
            <person name="Zhao Z."/>
            <person name="Zhou C."/>
            <person name="Zhu D."/>
            <person name="Lee S."/>
            <person name="Bess C."/>
            <person name="Blankenburg K."/>
            <person name="Forbes L."/>
            <person name="Fu Q."/>
            <person name="Gubbala S."/>
            <person name="Hirani K."/>
            <person name="Jayaseelan J.C."/>
            <person name="Lara F."/>
            <person name="Munidasa M."/>
            <person name="Palculict T."/>
            <person name="Patil S."/>
            <person name="Pu L.-L."/>
            <person name="Saada N."/>
            <person name="Tang L."/>
            <person name="Weissenberger G."/>
            <person name="Zhu Y."/>
            <person name="Hemphill L."/>
            <person name="Shang Y."/>
            <person name="Youmans B."/>
            <person name="Ayvaz T."/>
            <person name="Ross M."/>
            <person name="Santibanez J."/>
            <person name="Aqrawi P."/>
            <person name="Gross S."/>
            <person name="Joshi V."/>
            <person name="Fowler G."/>
            <person name="Nazareth L."/>
            <person name="Reid J."/>
            <person name="Worley K."/>
            <person name="Petrosino J."/>
            <person name="Highlander S."/>
            <person name="Gibbs R."/>
        </authorList>
    </citation>
    <scope>NUCLEOTIDE SEQUENCE [LARGE SCALE GENOMIC DNA]</scope>
    <source>
        <strain evidence="1 2">2681</strain>
    </source>
</reference>
<evidence type="ECO:0000313" key="1">
    <source>
        <dbReference type="EMBL" id="EGQ22527.1"/>
    </source>
</evidence>
<evidence type="ECO:0000313" key="2">
    <source>
        <dbReference type="Proteomes" id="UP000005316"/>
    </source>
</evidence>
<dbReference type="Proteomes" id="UP000005316">
    <property type="component" value="Unassembled WGS sequence"/>
</dbReference>
<accession>F9DVM3</accession>
<comment type="caution">
    <text evidence="1">The sequence shown here is derived from an EMBL/GenBank/DDBJ whole genome shotgun (WGS) entry which is preliminary data.</text>
</comment>